<dbReference type="Proteomes" id="UP000499080">
    <property type="component" value="Unassembled WGS sequence"/>
</dbReference>
<comment type="subcellular location">
    <subcellularLocation>
        <location evidence="1">Membrane</location>
        <topology evidence="1">Multi-pass membrane protein</topology>
    </subcellularLocation>
</comment>
<dbReference type="OrthoDB" id="6425182at2759"/>
<comment type="caution">
    <text evidence="14">The sequence shown here is derived from an EMBL/GenBank/DDBJ whole genome shotgun (WGS) entry which is preliminary data.</text>
</comment>
<evidence type="ECO:0000256" key="7">
    <source>
        <dbReference type="ARBA" id="ARBA00023053"/>
    </source>
</evidence>
<feature type="non-terminal residue" evidence="14">
    <location>
        <position position="143"/>
    </location>
</feature>
<protein>
    <recommendedName>
        <fullName evidence="16">Sodium channel protein Nach</fullName>
    </recommendedName>
</protein>
<evidence type="ECO:0000256" key="8">
    <source>
        <dbReference type="ARBA" id="ARBA00023065"/>
    </source>
</evidence>
<gene>
    <name evidence="14" type="ORF">AVEN_60641_1</name>
</gene>
<evidence type="ECO:0008006" key="16">
    <source>
        <dbReference type="Google" id="ProtNLM"/>
    </source>
</evidence>
<evidence type="ECO:0000256" key="10">
    <source>
        <dbReference type="ARBA" id="ARBA00023201"/>
    </source>
</evidence>
<keyword evidence="5 12" id="KW-0812">Transmembrane</keyword>
<evidence type="ECO:0000256" key="9">
    <source>
        <dbReference type="ARBA" id="ARBA00023136"/>
    </source>
</evidence>
<evidence type="ECO:0000256" key="13">
    <source>
        <dbReference type="SAM" id="Phobius"/>
    </source>
</evidence>
<evidence type="ECO:0000256" key="1">
    <source>
        <dbReference type="ARBA" id="ARBA00004141"/>
    </source>
</evidence>
<dbReference type="AlphaFoldDB" id="A0A4Y2GZ07"/>
<dbReference type="EMBL" id="BGPR01001676">
    <property type="protein sequence ID" value="GBM59292.1"/>
    <property type="molecule type" value="Genomic_DNA"/>
</dbReference>
<evidence type="ECO:0000313" key="14">
    <source>
        <dbReference type="EMBL" id="GBM59292.1"/>
    </source>
</evidence>
<accession>A0A4Y2GZ07</accession>
<comment type="similarity">
    <text evidence="2 12">Belongs to the amiloride-sensitive sodium channel (TC 1.A.6) family.</text>
</comment>
<proteinExistence type="inferred from homology"/>
<feature type="transmembrane region" description="Helical" evidence="13">
    <location>
        <begin position="48"/>
        <end position="67"/>
    </location>
</feature>
<evidence type="ECO:0000256" key="3">
    <source>
        <dbReference type="ARBA" id="ARBA00022448"/>
    </source>
</evidence>
<evidence type="ECO:0000256" key="2">
    <source>
        <dbReference type="ARBA" id="ARBA00007193"/>
    </source>
</evidence>
<keyword evidence="6 13" id="KW-1133">Transmembrane helix</keyword>
<evidence type="ECO:0000256" key="6">
    <source>
        <dbReference type="ARBA" id="ARBA00022989"/>
    </source>
</evidence>
<sequence length="143" mass="16754">MLRKKKRTPLKINPFKYQSFGRFLKSTLKTSLITSIPEIAANKSWTKGIIKITVFIMCLIGFLYQMMNFLKMYWAYPTVVNVFVTNPYEIVQPAVTLCNHNRKRRSFICSLPYNECDFLKGEEFCRNYPKFCPGMNPKHAFTG</sequence>
<evidence type="ECO:0000313" key="15">
    <source>
        <dbReference type="Proteomes" id="UP000499080"/>
    </source>
</evidence>
<reference evidence="14 15" key="1">
    <citation type="journal article" date="2019" name="Sci. Rep.">
        <title>Orb-weaving spider Araneus ventricosus genome elucidates the spidroin gene catalogue.</title>
        <authorList>
            <person name="Kono N."/>
            <person name="Nakamura H."/>
            <person name="Ohtoshi R."/>
            <person name="Moran D.A.P."/>
            <person name="Shinohara A."/>
            <person name="Yoshida Y."/>
            <person name="Fujiwara M."/>
            <person name="Mori M."/>
            <person name="Tomita M."/>
            <person name="Arakawa K."/>
        </authorList>
    </citation>
    <scope>NUCLEOTIDE SEQUENCE [LARGE SCALE GENOMIC DNA]</scope>
</reference>
<keyword evidence="10 12" id="KW-0739">Sodium transport</keyword>
<evidence type="ECO:0000256" key="12">
    <source>
        <dbReference type="RuleBase" id="RU000679"/>
    </source>
</evidence>
<keyword evidence="11 12" id="KW-0407">Ion channel</keyword>
<keyword evidence="7" id="KW-0915">Sodium</keyword>
<dbReference type="GO" id="GO:0005272">
    <property type="term" value="F:sodium channel activity"/>
    <property type="evidence" value="ECO:0007669"/>
    <property type="project" value="UniProtKB-KW"/>
</dbReference>
<keyword evidence="3 12" id="KW-0813">Transport</keyword>
<keyword evidence="9 13" id="KW-0472">Membrane</keyword>
<evidence type="ECO:0000256" key="4">
    <source>
        <dbReference type="ARBA" id="ARBA00022461"/>
    </source>
</evidence>
<keyword evidence="15" id="KW-1185">Reference proteome</keyword>
<evidence type="ECO:0000256" key="5">
    <source>
        <dbReference type="ARBA" id="ARBA00022692"/>
    </source>
</evidence>
<name>A0A4Y2GZ07_ARAVE</name>
<keyword evidence="4 12" id="KW-0894">Sodium channel</keyword>
<evidence type="ECO:0000256" key="11">
    <source>
        <dbReference type="ARBA" id="ARBA00023303"/>
    </source>
</evidence>
<dbReference type="Pfam" id="PF00858">
    <property type="entry name" value="ASC"/>
    <property type="match status" value="1"/>
</dbReference>
<organism evidence="14 15">
    <name type="scientific">Araneus ventricosus</name>
    <name type="common">Orbweaver spider</name>
    <name type="synonym">Epeira ventricosa</name>
    <dbReference type="NCBI Taxonomy" id="182803"/>
    <lineage>
        <taxon>Eukaryota</taxon>
        <taxon>Metazoa</taxon>
        <taxon>Ecdysozoa</taxon>
        <taxon>Arthropoda</taxon>
        <taxon>Chelicerata</taxon>
        <taxon>Arachnida</taxon>
        <taxon>Araneae</taxon>
        <taxon>Araneomorphae</taxon>
        <taxon>Entelegynae</taxon>
        <taxon>Araneoidea</taxon>
        <taxon>Araneidae</taxon>
        <taxon>Araneus</taxon>
    </lineage>
</organism>
<keyword evidence="8 12" id="KW-0406">Ion transport</keyword>
<dbReference type="GO" id="GO:0016020">
    <property type="term" value="C:membrane"/>
    <property type="evidence" value="ECO:0007669"/>
    <property type="project" value="UniProtKB-SubCell"/>
</dbReference>
<dbReference type="InterPro" id="IPR001873">
    <property type="entry name" value="ENaC"/>
</dbReference>